<dbReference type="Proteomes" id="UP001148838">
    <property type="component" value="Unassembled WGS sequence"/>
</dbReference>
<dbReference type="InterPro" id="IPR033116">
    <property type="entry name" value="TRYPSIN_SER"/>
</dbReference>
<evidence type="ECO:0000313" key="5">
    <source>
        <dbReference type="Proteomes" id="UP001148838"/>
    </source>
</evidence>
<dbReference type="PROSITE" id="PS50240">
    <property type="entry name" value="TRYPSIN_DOM"/>
    <property type="match status" value="1"/>
</dbReference>
<evidence type="ECO:0000313" key="4">
    <source>
        <dbReference type="EMBL" id="KAJ4439925.1"/>
    </source>
</evidence>
<dbReference type="SMART" id="SM00020">
    <property type="entry name" value="Tryp_SPc"/>
    <property type="match status" value="1"/>
</dbReference>
<evidence type="ECO:0000256" key="1">
    <source>
        <dbReference type="ARBA" id="ARBA00023157"/>
    </source>
</evidence>
<keyword evidence="1" id="KW-1015">Disulfide bond</keyword>
<reference evidence="4 5" key="1">
    <citation type="journal article" date="2022" name="Allergy">
        <title>Genome assembly and annotation of Periplaneta americana reveal a comprehensive cockroach allergen profile.</title>
        <authorList>
            <person name="Wang L."/>
            <person name="Xiong Q."/>
            <person name="Saelim N."/>
            <person name="Wang L."/>
            <person name="Nong W."/>
            <person name="Wan A.T."/>
            <person name="Shi M."/>
            <person name="Liu X."/>
            <person name="Cao Q."/>
            <person name="Hui J.H.L."/>
            <person name="Sookrung N."/>
            <person name="Leung T.F."/>
            <person name="Tungtrongchitr A."/>
            <person name="Tsui S.K.W."/>
        </authorList>
    </citation>
    <scope>NUCLEOTIDE SEQUENCE [LARGE SCALE GENOMIC DNA]</scope>
    <source>
        <strain evidence="4">PWHHKU_190912</strain>
    </source>
</reference>
<dbReference type="EMBL" id="JAJSOF020000017">
    <property type="protein sequence ID" value="KAJ4439925.1"/>
    <property type="molecule type" value="Genomic_DNA"/>
</dbReference>
<dbReference type="InterPro" id="IPR009003">
    <property type="entry name" value="Peptidase_S1_PA"/>
</dbReference>
<dbReference type="InterPro" id="IPR001254">
    <property type="entry name" value="Trypsin_dom"/>
</dbReference>
<protein>
    <recommendedName>
        <fullName evidence="3">Peptidase S1 domain-containing protein</fullName>
    </recommendedName>
</protein>
<dbReference type="PANTHER" id="PTHR24252:SF7">
    <property type="entry name" value="HYALIN"/>
    <property type="match status" value="1"/>
</dbReference>
<accession>A0ABQ8T1Y4</accession>
<keyword evidence="2" id="KW-0378">Hydrolase</keyword>
<feature type="domain" description="Peptidase S1" evidence="3">
    <location>
        <begin position="1"/>
        <end position="249"/>
    </location>
</feature>
<keyword evidence="5" id="KW-1185">Reference proteome</keyword>
<keyword evidence="2" id="KW-0645">Protease</keyword>
<comment type="caution">
    <text evidence="4">The sequence shown here is derived from an EMBL/GenBank/DDBJ whole genome shotgun (WGS) entry which is preliminary data.</text>
</comment>
<dbReference type="PANTHER" id="PTHR24252">
    <property type="entry name" value="ACROSIN-RELATED"/>
    <property type="match status" value="1"/>
</dbReference>
<dbReference type="SUPFAM" id="SSF50494">
    <property type="entry name" value="Trypsin-like serine proteases"/>
    <property type="match status" value="1"/>
</dbReference>
<dbReference type="InterPro" id="IPR018114">
    <property type="entry name" value="TRYPSIN_HIS"/>
</dbReference>
<evidence type="ECO:0000256" key="2">
    <source>
        <dbReference type="RuleBase" id="RU363034"/>
    </source>
</evidence>
<dbReference type="CDD" id="cd00190">
    <property type="entry name" value="Tryp_SPc"/>
    <property type="match status" value="1"/>
</dbReference>
<dbReference type="InterPro" id="IPR043504">
    <property type="entry name" value="Peptidase_S1_PA_chymotrypsin"/>
</dbReference>
<dbReference type="PROSITE" id="PS00134">
    <property type="entry name" value="TRYPSIN_HIS"/>
    <property type="match status" value="1"/>
</dbReference>
<dbReference type="PROSITE" id="PS00135">
    <property type="entry name" value="TRYPSIN_SER"/>
    <property type="match status" value="1"/>
</dbReference>
<proteinExistence type="predicted"/>
<evidence type="ECO:0000259" key="3">
    <source>
        <dbReference type="PROSITE" id="PS50240"/>
    </source>
</evidence>
<sequence>METQPHEFPWLAAIFVDEILHCGGTVITEQHILTAAHCLQGTPKQYVVVLGAHNLHDEIGDVYMVSDILVHELYKPYHHDIALMKLARKIRFSDVVRAGCLPKIWRNSYAGEMGVVIGWGQVGESEASSSTLQKVGVPIIPTQECMKYYKADEVSNHMVCAGYPEGKKDSCKGDSGGPLHVVSDSGYLEIIEVVTIKTKFNCTFANNKILFALLVAGIVSFGRGCARANTPGVYTKIADYMDWIRFWIGNNCLCSHPYFQNAFYF</sequence>
<dbReference type="Pfam" id="PF00089">
    <property type="entry name" value="Trypsin"/>
    <property type="match status" value="1"/>
</dbReference>
<dbReference type="InterPro" id="IPR001314">
    <property type="entry name" value="Peptidase_S1A"/>
</dbReference>
<organism evidence="4 5">
    <name type="scientific">Periplaneta americana</name>
    <name type="common">American cockroach</name>
    <name type="synonym">Blatta americana</name>
    <dbReference type="NCBI Taxonomy" id="6978"/>
    <lineage>
        <taxon>Eukaryota</taxon>
        <taxon>Metazoa</taxon>
        <taxon>Ecdysozoa</taxon>
        <taxon>Arthropoda</taxon>
        <taxon>Hexapoda</taxon>
        <taxon>Insecta</taxon>
        <taxon>Pterygota</taxon>
        <taxon>Neoptera</taxon>
        <taxon>Polyneoptera</taxon>
        <taxon>Dictyoptera</taxon>
        <taxon>Blattodea</taxon>
        <taxon>Blattoidea</taxon>
        <taxon>Blattidae</taxon>
        <taxon>Blattinae</taxon>
        <taxon>Periplaneta</taxon>
    </lineage>
</organism>
<name>A0ABQ8T1Y4_PERAM</name>
<dbReference type="PRINTS" id="PR00722">
    <property type="entry name" value="CHYMOTRYPSIN"/>
</dbReference>
<keyword evidence="2" id="KW-0720">Serine protease</keyword>
<gene>
    <name evidence="4" type="ORF">ANN_08056</name>
</gene>
<dbReference type="Gene3D" id="2.40.10.10">
    <property type="entry name" value="Trypsin-like serine proteases"/>
    <property type="match status" value="1"/>
</dbReference>